<dbReference type="InterPro" id="IPR035097">
    <property type="entry name" value="M29_N-terminal"/>
</dbReference>
<dbReference type="GO" id="GO:0006508">
    <property type="term" value="P:proteolysis"/>
    <property type="evidence" value="ECO:0007669"/>
    <property type="project" value="UniProtKB-KW"/>
</dbReference>
<keyword evidence="5 10" id="KW-0031">Aminopeptidase</keyword>
<dbReference type="Proteomes" id="UP000184096">
    <property type="component" value="Chromosome I"/>
</dbReference>
<comment type="cofactor">
    <cofactor evidence="2">
        <name>Mg(2+)</name>
        <dbReference type="ChEBI" id="CHEBI:18420"/>
    </cofactor>
</comment>
<evidence type="ECO:0000256" key="1">
    <source>
        <dbReference type="ARBA" id="ARBA00001941"/>
    </source>
</evidence>
<accession>A0A1M7U2B1</accession>
<comment type="cofactor">
    <cofactor evidence="1">
        <name>Co(2+)</name>
        <dbReference type="ChEBI" id="CHEBI:48828"/>
    </cofactor>
</comment>
<dbReference type="RefSeq" id="WP_072819248.1">
    <property type="nucleotide sequence ID" value="NZ_LT670849.1"/>
</dbReference>
<reference evidence="11" key="1">
    <citation type="submission" date="2016-11" db="EMBL/GenBank/DDBJ databases">
        <authorList>
            <person name="Varghese N."/>
            <person name="Submissions S."/>
        </authorList>
    </citation>
    <scope>NUCLEOTIDE SEQUENCE [LARGE SCALE GENOMIC DNA]</scope>
    <source>
        <strain evidence="11">GAS401</strain>
    </source>
</reference>
<dbReference type="GO" id="GO:0004177">
    <property type="term" value="F:aminopeptidase activity"/>
    <property type="evidence" value="ECO:0007669"/>
    <property type="project" value="UniProtKB-KW"/>
</dbReference>
<proteinExistence type="inferred from homology"/>
<dbReference type="EMBL" id="LT670849">
    <property type="protein sequence ID" value="SHN77053.1"/>
    <property type="molecule type" value="Genomic_DNA"/>
</dbReference>
<evidence type="ECO:0000256" key="5">
    <source>
        <dbReference type="ARBA" id="ARBA00022438"/>
    </source>
</evidence>
<dbReference type="PANTHER" id="PTHR34448:SF3">
    <property type="entry name" value="AMINOPEPTIDASE AMPS"/>
    <property type="match status" value="1"/>
</dbReference>
<name>A0A1M7U2B1_9BRAD</name>
<keyword evidence="8" id="KW-0378">Hydrolase</keyword>
<dbReference type="AlphaFoldDB" id="A0A1M7U2B1"/>
<dbReference type="SUPFAM" id="SSF144052">
    <property type="entry name" value="Thermophilic metalloprotease-like"/>
    <property type="match status" value="1"/>
</dbReference>
<organism evidence="10 11">
    <name type="scientific">Bradyrhizobium erythrophlei</name>
    <dbReference type="NCBI Taxonomy" id="1437360"/>
    <lineage>
        <taxon>Bacteria</taxon>
        <taxon>Pseudomonadati</taxon>
        <taxon>Pseudomonadota</taxon>
        <taxon>Alphaproteobacteria</taxon>
        <taxon>Hyphomicrobiales</taxon>
        <taxon>Nitrobacteraceae</taxon>
        <taxon>Bradyrhizobium</taxon>
    </lineage>
</organism>
<evidence type="ECO:0000313" key="11">
    <source>
        <dbReference type="Proteomes" id="UP000184096"/>
    </source>
</evidence>
<dbReference type="PRINTS" id="PR00919">
    <property type="entry name" value="THERMOPTASE"/>
</dbReference>
<sequence>MNASQSGPATPIDPVKLDRLAEVAIKVGLRLERGQDLLVTAPTVALPLVRKVAEHAYKAGAGLVTPILSDEAITLLRYRYGQDESFDRAANWLYEGMSKAFAANTARLAIVADNPMLLSSEDPSKVARASKATSIAYKPALERIVNFDVNWNIIAYPSPAWAKLVFPQDDEDTAVGKLADAIFAASRVDREDAVANWQAHNEVLRSRRAWLNDQRFGALHFSGPGTDLTVGLADGHEWQGGGSTAKNGITCNANIPTEEVFTTPHARRVDGHVVSTKPLSYQGSLIEGIAVRFEEGRIVEAKATRGEEVLNKVLDTDEGARRLGEVALVPHSSPISKSGLLFFNTLFDENAACHIALGQCYSKCFLNGTNLTPEQIAAQGGNSSLIHIDWMIGSDQIDIDGLYADGRRVPVFRKGEWA</sequence>
<dbReference type="PANTHER" id="PTHR34448">
    <property type="entry name" value="AMINOPEPTIDASE"/>
    <property type="match status" value="1"/>
</dbReference>
<evidence type="ECO:0000256" key="9">
    <source>
        <dbReference type="ARBA" id="ARBA00023049"/>
    </source>
</evidence>
<comment type="similarity">
    <text evidence="4">Belongs to the peptidase M29 family.</text>
</comment>
<dbReference type="GO" id="GO:0046872">
    <property type="term" value="F:metal ion binding"/>
    <property type="evidence" value="ECO:0007669"/>
    <property type="project" value="UniProtKB-KW"/>
</dbReference>
<dbReference type="InterPro" id="IPR052170">
    <property type="entry name" value="M29_Exopeptidase"/>
</dbReference>
<comment type="cofactor">
    <cofactor evidence="3">
        <name>Zn(2+)</name>
        <dbReference type="ChEBI" id="CHEBI:29105"/>
    </cofactor>
</comment>
<evidence type="ECO:0000256" key="8">
    <source>
        <dbReference type="ARBA" id="ARBA00022801"/>
    </source>
</evidence>
<evidence type="ECO:0000256" key="6">
    <source>
        <dbReference type="ARBA" id="ARBA00022670"/>
    </source>
</evidence>
<protein>
    <submittedName>
        <fullName evidence="10">Aminopeptidase T. Metallo peptidase. MEROPS family M29</fullName>
    </submittedName>
</protein>
<dbReference type="Gene3D" id="3.40.1830.10">
    <property type="entry name" value="Thermophilic metalloprotease (M29)"/>
    <property type="match status" value="1"/>
</dbReference>
<keyword evidence="7" id="KW-0479">Metal-binding</keyword>
<evidence type="ECO:0000313" key="10">
    <source>
        <dbReference type="EMBL" id="SHN77053.1"/>
    </source>
</evidence>
<dbReference type="InterPro" id="IPR000787">
    <property type="entry name" value="Peptidase_M29"/>
</dbReference>
<keyword evidence="9" id="KW-0482">Metalloprotease</keyword>
<evidence type="ECO:0000256" key="3">
    <source>
        <dbReference type="ARBA" id="ARBA00001947"/>
    </source>
</evidence>
<evidence type="ECO:0000256" key="7">
    <source>
        <dbReference type="ARBA" id="ARBA00022723"/>
    </source>
</evidence>
<keyword evidence="6" id="KW-0645">Protease</keyword>
<dbReference type="Pfam" id="PF02073">
    <property type="entry name" value="Peptidase_M29"/>
    <property type="match status" value="1"/>
</dbReference>
<dbReference type="GO" id="GO:0008237">
    <property type="term" value="F:metallopeptidase activity"/>
    <property type="evidence" value="ECO:0007669"/>
    <property type="project" value="UniProtKB-KW"/>
</dbReference>
<gene>
    <name evidence="10" type="ORF">SAMN05444170_3363</name>
</gene>
<evidence type="ECO:0000256" key="2">
    <source>
        <dbReference type="ARBA" id="ARBA00001946"/>
    </source>
</evidence>
<evidence type="ECO:0000256" key="4">
    <source>
        <dbReference type="ARBA" id="ARBA00008236"/>
    </source>
</evidence>
<dbReference type="OrthoDB" id="9803993at2"/>
<keyword evidence="11" id="KW-1185">Reference proteome</keyword>